<keyword evidence="4" id="KW-0436">Ligase</keyword>
<evidence type="ECO:0000313" key="4">
    <source>
        <dbReference type="EMBL" id="CAD6552985.1"/>
    </source>
</evidence>
<comment type="caution">
    <text evidence="4">The sequence shown here is derived from an EMBL/GenBank/DDBJ whole genome shotgun (WGS) entry which is preliminary data.</text>
</comment>
<dbReference type="Gene3D" id="6.10.250.3370">
    <property type="match status" value="1"/>
</dbReference>
<accession>A0ABM8P135</accession>
<dbReference type="Gene3D" id="1.10.510.40">
    <property type="match status" value="1"/>
</dbReference>
<dbReference type="Pfam" id="PF06276">
    <property type="entry name" value="FhuF"/>
    <property type="match status" value="1"/>
</dbReference>
<evidence type="ECO:0000256" key="1">
    <source>
        <dbReference type="ARBA" id="ARBA00004924"/>
    </source>
</evidence>
<dbReference type="Pfam" id="PF04183">
    <property type="entry name" value="IucA_IucC"/>
    <property type="match status" value="1"/>
</dbReference>
<keyword evidence="5" id="KW-1185">Reference proteome</keyword>
<gene>
    <name evidence="4" type="primary">iucC</name>
    <name evidence="4" type="ORF">LMG27952_05358</name>
</gene>
<dbReference type="EC" id="6.3.2.39" evidence="4"/>
<evidence type="ECO:0000259" key="3">
    <source>
        <dbReference type="Pfam" id="PF06276"/>
    </source>
</evidence>
<dbReference type="PANTHER" id="PTHR34384:SF6">
    <property type="entry name" value="STAPHYLOFERRIN B SYNTHASE"/>
    <property type="match status" value="1"/>
</dbReference>
<sequence>MNHVATQASMQHVLLTPHEAAAHLTPEVWQRANRMLVRKAIAEYAHELIVEPQRVGDAPGEHDARYALESDDGTRVYTFDARLLALRHWSIRAETIVCSQDGAPQPLDALAFILDVKARLGIKEEMLPIYLDEISSTLYGAAYKAVKDGPNTPELLNADFQAIETAMSEGHPGFVANNGRLGFDAGDYRAFAPEAGSPIQVVWLAVHKENAAFHSAADLDYERLMEEELGAETIARFRLTVEARGVDFADYRLMPAHPWQWFNKLSIAFASYVATHRIICLGFGDDRYLAQQSIRTFFNLSDRSRRYVKTSLSILNMGFMRGLSPYYMSGTPAINDYIKGLVASDPYLQDKGFTILREVASIGFRNRYYEAAVQVDSPYKKMFSALWRENPLNLAGQGQRLMSMAALLHTDRHGKALLPALIEASGLTKEAWLERYMEAYLAPLVHCFYAHDLVFMPHGENLILVLENHVPVRAIMKDIAEESAILNKDAQLPEDVKRLAVDVPERVKLLAIFIDVFDGFFRYMNQVLVEHGCCTEDVFWNTVARCVTRYQQAHPQLAGKYAEYDLFAPEFLHSCLNRLQLGNNLQMVNLADPAGNLKMAGNLRNPLAGRRGALQGTTHANGMSAEAVAA</sequence>
<dbReference type="RefSeq" id="WP_407945542.1">
    <property type="nucleotide sequence ID" value="NZ_CAJHCQ010000016.1"/>
</dbReference>
<dbReference type="GO" id="GO:0016874">
    <property type="term" value="F:ligase activity"/>
    <property type="evidence" value="ECO:0007669"/>
    <property type="project" value="UniProtKB-KW"/>
</dbReference>
<reference evidence="4 5" key="1">
    <citation type="submission" date="2020-10" db="EMBL/GenBank/DDBJ databases">
        <authorList>
            <person name="Peeters C."/>
        </authorList>
    </citation>
    <scope>NUCLEOTIDE SEQUENCE [LARGE SCALE GENOMIC DNA]</scope>
    <source>
        <strain evidence="4 5">LMG 27952</strain>
    </source>
</reference>
<dbReference type="Gene3D" id="3.30.310.280">
    <property type="match status" value="1"/>
</dbReference>
<dbReference type="InterPro" id="IPR007310">
    <property type="entry name" value="Aerobactin_biosyn_IucA/IucC_N"/>
</dbReference>
<dbReference type="EMBL" id="CAJHCQ010000016">
    <property type="protein sequence ID" value="CAD6552985.1"/>
    <property type="molecule type" value="Genomic_DNA"/>
</dbReference>
<evidence type="ECO:0000313" key="5">
    <source>
        <dbReference type="Proteomes" id="UP000656319"/>
    </source>
</evidence>
<feature type="domain" description="Aerobactin siderophore biosynthesis IucA/IucC N-terminal" evidence="2">
    <location>
        <begin position="159"/>
        <end position="409"/>
    </location>
</feature>
<name>A0ABM8P135_9BURK</name>
<dbReference type="PANTHER" id="PTHR34384">
    <property type="entry name" value="L-2,3-DIAMINOPROPANOATE--CITRATE LIGASE"/>
    <property type="match status" value="1"/>
</dbReference>
<organism evidence="4 5">
    <name type="scientific">Paraburkholderia hiiakae</name>
    <dbReference type="NCBI Taxonomy" id="1081782"/>
    <lineage>
        <taxon>Bacteria</taxon>
        <taxon>Pseudomonadati</taxon>
        <taxon>Pseudomonadota</taxon>
        <taxon>Betaproteobacteria</taxon>
        <taxon>Burkholderiales</taxon>
        <taxon>Burkholderiaceae</taxon>
        <taxon>Paraburkholderia</taxon>
    </lineage>
</organism>
<dbReference type="InterPro" id="IPR022770">
    <property type="entry name" value="IucA/IucC-like_C"/>
</dbReference>
<proteinExistence type="predicted"/>
<protein>
    <submittedName>
        <fullName evidence="4">Aerobactin synthase</fullName>
        <ecNumber evidence="4">6.3.2.39</ecNumber>
    </submittedName>
</protein>
<feature type="domain" description="Aerobactin siderophore biosynthesis IucA/IucC-like C-terminal" evidence="3">
    <location>
        <begin position="430"/>
        <end position="587"/>
    </location>
</feature>
<dbReference type="Proteomes" id="UP000656319">
    <property type="component" value="Unassembled WGS sequence"/>
</dbReference>
<dbReference type="InterPro" id="IPR037455">
    <property type="entry name" value="LucA/IucC-like"/>
</dbReference>
<comment type="pathway">
    <text evidence="1">Siderophore biosynthesis.</text>
</comment>
<evidence type="ECO:0000259" key="2">
    <source>
        <dbReference type="Pfam" id="PF04183"/>
    </source>
</evidence>